<keyword evidence="3" id="KW-0238">DNA-binding</keyword>
<organism evidence="6 7">
    <name type="scientific">Nocardia cyriacigeorgica</name>
    <dbReference type="NCBI Taxonomy" id="135487"/>
    <lineage>
        <taxon>Bacteria</taxon>
        <taxon>Bacillati</taxon>
        <taxon>Actinomycetota</taxon>
        <taxon>Actinomycetes</taxon>
        <taxon>Mycobacteriales</taxon>
        <taxon>Nocardiaceae</taxon>
        <taxon>Nocardia</taxon>
    </lineage>
</organism>
<dbReference type="EMBL" id="JAAGUZ010000023">
    <property type="protein sequence ID" value="NEW44886.1"/>
    <property type="molecule type" value="Genomic_DNA"/>
</dbReference>
<keyword evidence="1" id="KW-0678">Repressor</keyword>
<dbReference type="CDD" id="cd01282">
    <property type="entry name" value="HTH_MerR-like_sg3"/>
    <property type="match status" value="1"/>
</dbReference>
<comment type="caution">
    <text evidence="6">The sequence shown here is derived from an EMBL/GenBank/DDBJ whole genome shotgun (WGS) entry which is preliminary data.</text>
</comment>
<evidence type="ECO:0000256" key="4">
    <source>
        <dbReference type="ARBA" id="ARBA00023163"/>
    </source>
</evidence>
<dbReference type="Pfam" id="PF13411">
    <property type="entry name" value="MerR_1"/>
    <property type="match status" value="1"/>
</dbReference>
<dbReference type="Proteomes" id="UP000468928">
    <property type="component" value="Unassembled WGS sequence"/>
</dbReference>
<evidence type="ECO:0000259" key="5">
    <source>
        <dbReference type="PROSITE" id="PS50937"/>
    </source>
</evidence>
<evidence type="ECO:0000256" key="2">
    <source>
        <dbReference type="ARBA" id="ARBA00023015"/>
    </source>
</evidence>
<proteinExistence type="predicted"/>
<sequence length="134" mass="14639">MRIGDLAHHTGVSVRLLRYYEEQGLLRPVRKPSGYREFHEDDIRVVRNIRTLLAAGLNTRMIADVLPCMIDEGTVLAPACPGMLPDLYREQERIDKAVADLLATRSILDSIIAAAQPATGEPDDCLVAEGASAG</sequence>
<dbReference type="RefSeq" id="WP_163828810.1">
    <property type="nucleotide sequence ID" value="NZ_JAAGUZ010000023.1"/>
</dbReference>
<dbReference type="InterPro" id="IPR000551">
    <property type="entry name" value="MerR-type_HTH_dom"/>
</dbReference>
<dbReference type="PANTHER" id="PTHR30204:SF69">
    <property type="entry name" value="MERR-FAMILY TRANSCRIPTIONAL REGULATOR"/>
    <property type="match status" value="1"/>
</dbReference>
<evidence type="ECO:0000256" key="1">
    <source>
        <dbReference type="ARBA" id="ARBA00022491"/>
    </source>
</evidence>
<keyword evidence="4" id="KW-0804">Transcription</keyword>
<reference evidence="6 7" key="1">
    <citation type="submission" date="2020-01" db="EMBL/GenBank/DDBJ databases">
        <title>Genetics and antimicrobial susceptibilities of Nocardia species isolated from the soil; a comparison with species isolated from humans.</title>
        <authorList>
            <person name="Carrasco G."/>
            <person name="Monzon S."/>
            <person name="Sansegundo M."/>
            <person name="Garcia E."/>
            <person name="Garrido N."/>
            <person name="Medina M.J."/>
            <person name="Villalon P."/>
            <person name="Ramirez-Arocha A.C."/>
            <person name="Jimenez P."/>
            <person name="Cuesta I."/>
            <person name="Valdezate S."/>
        </authorList>
    </citation>
    <scope>NUCLEOTIDE SEQUENCE [LARGE SCALE GENOMIC DNA]</scope>
    <source>
        <strain evidence="6 7">CNM20110639</strain>
    </source>
</reference>
<dbReference type="GO" id="GO:0003700">
    <property type="term" value="F:DNA-binding transcription factor activity"/>
    <property type="evidence" value="ECO:0007669"/>
    <property type="project" value="InterPro"/>
</dbReference>
<keyword evidence="2" id="KW-0805">Transcription regulation</keyword>
<dbReference type="SMART" id="SM00422">
    <property type="entry name" value="HTH_MERR"/>
    <property type="match status" value="1"/>
</dbReference>
<dbReference type="PROSITE" id="PS50937">
    <property type="entry name" value="HTH_MERR_2"/>
    <property type="match status" value="1"/>
</dbReference>
<dbReference type="GO" id="GO:0003677">
    <property type="term" value="F:DNA binding"/>
    <property type="evidence" value="ECO:0007669"/>
    <property type="project" value="UniProtKB-KW"/>
</dbReference>
<dbReference type="AlphaFoldDB" id="A0A6P1D2V6"/>
<name>A0A6P1D2V6_9NOCA</name>
<protein>
    <submittedName>
        <fullName evidence="6">MerR family transcriptional regulator</fullName>
    </submittedName>
</protein>
<dbReference type="InterPro" id="IPR047057">
    <property type="entry name" value="MerR_fam"/>
</dbReference>
<evidence type="ECO:0000313" key="6">
    <source>
        <dbReference type="EMBL" id="NEW44886.1"/>
    </source>
</evidence>
<accession>A0A6P1D2V6</accession>
<gene>
    <name evidence="6" type="ORF">GV789_10525</name>
</gene>
<dbReference type="PANTHER" id="PTHR30204">
    <property type="entry name" value="REDOX-CYCLING DRUG-SENSING TRANSCRIPTIONAL ACTIVATOR SOXR"/>
    <property type="match status" value="1"/>
</dbReference>
<dbReference type="Gene3D" id="1.10.1660.10">
    <property type="match status" value="1"/>
</dbReference>
<evidence type="ECO:0000313" key="7">
    <source>
        <dbReference type="Proteomes" id="UP000468928"/>
    </source>
</evidence>
<dbReference type="InterPro" id="IPR009061">
    <property type="entry name" value="DNA-bd_dom_put_sf"/>
</dbReference>
<evidence type="ECO:0000256" key="3">
    <source>
        <dbReference type="ARBA" id="ARBA00023125"/>
    </source>
</evidence>
<dbReference type="SUPFAM" id="SSF46955">
    <property type="entry name" value="Putative DNA-binding domain"/>
    <property type="match status" value="1"/>
</dbReference>
<dbReference type="PROSITE" id="PS00552">
    <property type="entry name" value="HTH_MERR_1"/>
    <property type="match status" value="1"/>
</dbReference>
<feature type="domain" description="HTH merR-type" evidence="5">
    <location>
        <begin position="1"/>
        <end position="68"/>
    </location>
</feature>
<dbReference type="PRINTS" id="PR00040">
    <property type="entry name" value="HTHMERR"/>
</dbReference>